<dbReference type="PANTHER" id="PTHR44688:SF16">
    <property type="entry name" value="DNA-BINDING TRANSCRIPTIONAL ACTIVATOR DEVR_DOSR"/>
    <property type="match status" value="1"/>
</dbReference>
<keyword evidence="1" id="KW-0805">Transcription regulation</keyword>
<evidence type="ECO:0000256" key="3">
    <source>
        <dbReference type="ARBA" id="ARBA00023163"/>
    </source>
</evidence>
<evidence type="ECO:0000313" key="7">
    <source>
        <dbReference type="Proteomes" id="UP001165270"/>
    </source>
</evidence>
<proteinExistence type="predicted"/>
<gene>
    <name evidence="6" type="ORF">MQN93_36145</name>
</gene>
<dbReference type="InterPro" id="IPR036388">
    <property type="entry name" value="WH-like_DNA-bd_sf"/>
</dbReference>
<dbReference type="InterPro" id="IPR027417">
    <property type="entry name" value="P-loop_NTPase"/>
</dbReference>
<dbReference type="EMBL" id="JALDAX010000019">
    <property type="protein sequence ID" value="MCI3245157.1"/>
    <property type="molecule type" value="Genomic_DNA"/>
</dbReference>
<dbReference type="Pfam" id="PF00196">
    <property type="entry name" value="GerE"/>
    <property type="match status" value="1"/>
</dbReference>
<comment type="caution">
    <text evidence="6">The sequence shown here is derived from an EMBL/GenBank/DDBJ whole genome shotgun (WGS) entry which is preliminary data.</text>
</comment>
<reference evidence="6" key="1">
    <citation type="submission" date="2022-03" db="EMBL/GenBank/DDBJ databases">
        <title>Streptomyces 7R015 and 7R016 isolated from Barleria lupulina in Thailand.</title>
        <authorList>
            <person name="Kanchanasin P."/>
            <person name="Phongsopitanun W."/>
            <person name="Tanasupawat S."/>
        </authorList>
    </citation>
    <scope>NUCLEOTIDE SEQUENCE</scope>
    <source>
        <strain evidence="6">7R016</strain>
    </source>
</reference>
<evidence type="ECO:0000313" key="6">
    <source>
        <dbReference type="EMBL" id="MCI3245157.1"/>
    </source>
</evidence>
<dbReference type="InterPro" id="IPR016032">
    <property type="entry name" value="Sig_transdc_resp-reg_C-effctor"/>
</dbReference>
<dbReference type="Gene3D" id="1.10.10.10">
    <property type="entry name" value="Winged helix-like DNA-binding domain superfamily/Winged helix DNA-binding domain"/>
    <property type="match status" value="1"/>
</dbReference>
<dbReference type="PROSITE" id="PS50043">
    <property type="entry name" value="HTH_LUXR_2"/>
    <property type="match status" value="1"/>
</dbReference>
<dbReference type="RefSeq" id="WP_242712862.1">
    <property type="nucleotide sequence ID" value="NZ_JALDAX010000019.1"/>
</dbReference>
<evidence type="ECO:0000256" key="2">
    <source>
        <dbReference type="ARBA" id="ARBA00023125"/>
    </source>
</evidence>
<dbReference type="CDD" id="cd06170">
    <property type="entry name" value="LuxR_C_like"/>
    <property type="match status" value="1"/>
</dbReference>
<dbReference type="PANTHER" id="PTHR44688">
    <property type="entry name" value="DNA-BINDING TRANSCRIPTIONAL ACTIVATOR DEVR_DOSR"/>
    <property type="match status" value="1"/>
</dbReference>
<dbReference type="SUPFAM" id="SSF52540">
    <property type="entry name" value="P-loop containing nucleoside triphosphate hydrolases"/>
    <property type="match status" value="1"/>
</dbReference>
<evidence type="ECO:0000259" key="5">
    <source>
        <dbReference type="PROSITE" id="PS50043"/>
    </source>
</evidence>
<name>A0ABS9XW80_9ACTN</name>
<dbReference type="SMART" id="SM00421">
    <property type="entry name" value="HTH_LUXR"/>
    <property type="match status" value="1"/>
</dbReference>
<keyword evidence="3" id="KW-0804">Transcription</keyword>
<protein>
    <submittedName>
        <fullName evidence="6">LuxR C-terminal-related transcriptional regulator</fullName>
    </submittedName>
</protein>
<dbReference type="InterPro" id="IPR059106">
    <property type="entry name" value="WHD_MalT"/>
</dbReference>
<dbReference type="Gene3D" id="3.40.50.300">
    <property type="entry name" value="P-loop containing nucleotide triphosphate hydrolases"/>
    <property type="match status" value="1"/>
</dbReference>
<sequence>MDEWTGRQRPPDARVASTAVGLPSQVGVPPLPAWLVPRPRLTDRLARGVLGPLTVVVGPVGAGKSALAVEWAHTHRAPGPVAWVTCDGAEEEPDVFWSRVPTALREAGVDLPPFPDALQPETELPGAVVREAVARETGARAAAVRDAVVREAVARETAVRDAVVGEEAVREAVVREAPAGEEDVPHGDPGGDPGAEQPLLVASLAAALAARKEPVVLVLDDFQPETGSPVARGTARLLRHAGPVLRLVVLSRRDPPLHLHRHRLAGELTELRTADLAFDDRETAALLAQHGVEVSRSAVSTLRERADGWAAGLRLAAMSMAEHPHPERFVAQFAGDDEAVVSYLVEEVLDGQSPEMRRLLVATSVLDHLNAELATELAGKEAGAQFPALVEHNSFLQYAGRGWYRCHRMFTDVLRVRLRHEAPDLIPGLHRRAAVWLGEHGLLAEAVCHALSAGDRRYAGRLVVHQLAIGDVLALTDARLPGELVRPPLADTLPPAQSPDAECALVAAAVALRRGEEPVCAEALELADKLLTELPPDESDRIARCRLTHAVIRMVRDRCRDPQAARLAAADAEQLFARMPHGLPAGRPELKALALSIRGRAELREGTLKAAEASLTVGLKAAGAVGSGVLRRECLAELALLEVLRGRFRVADELAGHALRAPRPAGSPEDPSAAALHVVRAWVCLVRYECARARGELALARSALRSAPDPFVAGVGSLVAQLLCALEGGAPPSPEAVAALPDSADWLAEDLRRPVRQACAASVCAARVHTLRASGADGRALPPGPGEQDDRPPVEQLSAREYDVLRRLAQMMTTEEIAADLYLSVNTVKTHLKGVYRKLAVTRRSAAVRRARELELL</sequence>
<feature type="domain" description="HTH luxR-type" evidence="5">
    <location>
        <begin position="790"/>
        <end position="855"/>
    </location>
</feature>
<evidence type="ECO:0000256" key="4">
    <source>
        <dbReference type="SAM" id="MobiDB-lite"/>
    </source>
</evidence>
<dbReference type="PRINTS" id="PR00038">
    <property type="entry name" value="HTHLUXR"/>
</dbReference>
<dbReference type="SUPFAM" id="SSF46894">
    <property type="entry name" value="C-terminal effector domain of the bipartite response regulators"/>
    <property type="match status" value="1"/>
</dbReference>
<dbReference type="InterPro" id="IPR000792">
    <property type="entry name" value="Tscrpt_reg_LuxR_C"/>
</dbReference>
<organism evidence="6 7">
    <name type="scientific">Streptomyces spinosisporus</name>
    <dbReference type="NCBI Taxonomy" id="2927582"/>
    <lineage>
        <taxon>Bacteria</taxon>
        <taxon>Bacillati</taxon>
        <taxon>Actinomycetota</taxon>
        <taxon>Actinomycetes</taxon>
        <taxon>Kitasatosporales</taxon>
        <taxon>Streptomycetaceae</taxon>
        <taxon>Streptomyces</taxon>
    </lineage>
</organism>
<feature type="region of interest" description="Disordered" evidence="4">
    <location>
        <begin position="775"/>
        <end position="795"/>
    </location>
</feature>
<dbReference type="Proteomes" id="UP001165270">
    <property type="component" value="Unassembled WGS sequence"/>
</dbReference>
<dbReference type="Pfam" id="PF25873">
    <property type="entry name" value="WHD_MalT"/>
    <property type="match status" value="1"/>
</dbReference>
<keyword evidence="7" id="KW-1185">Reference proteome</keyword>
<feature type="region of interest" description="Disordered" evidence="4">
    <location>
        <begin position="175"/>
        <end position="197"/>
    </location>
</feature>
<evidence type="ECO:0000256" key="1">
    <source>
        <dbReference type="ARBA" id="ARBA00023015"/>
    </source>
</evidence>
<keyword evidence="2" id="KW-0238">DNA-binding</keyword>
<accession>A0ABS9XW80</accession>